<comment type="caution">
    <text evidence="1">The sequence shown here is derived from an EMBL/GenBank/DDBJ whole genome shotgun (WGS) entry which is preliminary data.</text>
</comment>
<keyword evidence="2" id="KW-1185">Reference proteome</keyword>
<organism evidence="1 2">
    <name type="scientific">Pseudoalteromonas aurantia 208</name>
    <dbReference type="NCBI Taxonomy" id="1314867"/>
    <lineage>
        <taxon>Bacteria</taxon>
        <taxon>Pseudomonadati</taxon>
        <taxon>Pseudomonadota</taxon>
        <taxon>Gammaproteobacteria</taxon>
        <taxon>Alteromonadales</taxon>
        <taxon>Pseudoalteromonadaceae</taxon>
        <taxon>Pseudoalteromonas</taxon>
    </lineage>
</organism>
<name>A0ABR9E8Z1_9GAMM</name>
<gene>
    <name evidence="1" type="ORF">PAUR_a0806</name>
</gene>
<proteinExistence type="predicted"/>
<evidence type="ECO:0000313" key="2">
    <source>
        <dbReference type="Proteomes" id="UP000615755"/>
    </source>
</evidence>
<sequence>MLKTKPVNQFSAVVDDIKAGPFSDLQNRLDALQDNGMTALTIRSILFHKMLDLHSVPAEHFLREQATPQRLDDPALIEKLNALGFYRKQRCVMH</sequence>
<evidence type="ECO:0000313" key="1">
    <source>
        <dbReference type="EMBL" id="MBE0367451.1"/>
    </source>
</evidence>
<protein>
    <submittedName>
        <fullName evidence="1">Uncharacterized protein</fullName>
    </submittedName>
</protein>
<dbReference type="RefSeq" id="WP_192506881.1">
    <property type="nucleotide sequence ID" value="NZ_AQGV01000012.1"/>
</dbReference>
<reference evidence="1 2" key="1">
    <citation type="submission" date="2015-03" db="EMBL/GenBank/DDBJ databases">
        <title>Genome sequence of Pseudoalteromonas aurantia.</title>
        <authorList>
            <person name="Xie B.-B."/>
            <person name="Rong J.-C."/>
            <person name="Qin Q.-L."/>
            <person name="Zhang Y.-Z."/>
        </authorList>
    </citation>
    <scope>NUCLEOTIDE SEQUENCE [LARGE SCALE GENOMIC DNA]</scope>
    <source>
        <strain evidence="1 2">208</strain>
    </source>
</reference>
<accession>A0ABR9E8Z1</accession>
<dbReference type="EMBL" id="AQGV01000012">
    <property type="protein sequence ID" value="MBE0367451.1"/>
    <property type="molecule type" value="Genomic_DNA"/>
</dbReference>
<dbReference type="Proteomes" id="UP000615755">
    <property type="component" value="Unassembled WGS sequence"/>
</dbReference>